<protein>
    <submittedName>
        <fullName evidence="1">Uncharacterized protein</fullName>
    </submittedName>
</protein>
<gene>
    <name evidence="1" type="ORF">N825_29570</name>
</gene>
<dbReference type="AlphaFoldDB" id="W9GUM2"/>
<dbReference type="Proteomes" id="UP000019486">
    <property type="component" value="Unassembled WGS sequence"/>
</dbReference>
<reference evidence="1 2" key="1">
    <citation type="submission" date="2013-08" db="EMBL/GenBank/DDBJ databases">
        <title>The genome sequence of Skermanella stibiiresistens.</title>
        <authorList>
            <person name="Zhu W."/>
            <person name="Wang G."/>
        </authorList>
    </citation>
    <scope>NUCLEOTIDE SEQUENCE [LARGE SCALE GENOMIC DNA]</scope>
    <source>
        <strain evidence="1 2">SB22</strain>
    </source>
</reference>
<sequence length="100" mass="10927">MWGTRSGAVIGVEAAVDRAGRLGTAADFLDDWYRYIILVRVLMQSCRPEMRMRGEGGESGLNGVHRHDGGDWIAFGDVILKVPYLSDGDRGVAKPHTLLA</sequence>
<evidence type="ECO:0000313" key="1">
    <source>
        <dbReference type="EMBL" id="EWY36107.1"/>
    </source>
</evidence>
<organism evidence="1 2">
    <name type="scientific">Skermanella stibiiresistens SB22</name>
    <dbReference type="NCBI Taxonomy" id="1385369"/>
    <lineage>
        <taxon>Bacteria</taxon>
        <taxon>Pseudomonadati</taxon>
        <taxon>Pseudomonadota</taxon>
        <taxon>Alphaproteobacteria</taxon>
        <taxon>Rhodospirillales</taxon>
        <taxon>Azospirillaceae</taxon>
        <taxon>Skermanella</taxon>
    </lineage>
</organism>
<accession>W9GUM2</accession>
<comment type="caution">
    <text evidence="1">The sequence shown here is derived from an EMBL/GenBank/DDBJ whole genome shotgun (WGS) entry which is preliminary data.</text>
</comment>
<proteinExistence type="predicted"/>
<keyword evidence="2" id="KW-1185">Reference proteome</keyword>
<evidence type="ECO:0000313" key="2">
    <source>
        <dbReference type="Proteomes" id="UP000019486"/>
    </source>
</evidence>
<dbReference type="EMBL" id="AVFL01000052">
    <property type="protein sequence ID" value="EWY36107.1"/>
    <property type="molecule type" value="Genomic_DNA"/>
</dbReference>
<name>W9GUM2_9PROT</name>